<keyword evidence="2" id="KW-1185">Reference proteome</keyword>
<comment type="caution">
    <text evidence="1">The sequence shown here is derived from an EMBL/GenBank/DDBJ whole genome shotgun (WGS) entry which is preliminary data.</text>
</comment>
<protein>
    <submittedName>
        <fullName evidence="1">Uncharacterized protein</fullName>
    </submittedName>
</protein>
<sequence length="246" mass="26305">MLSMKLRRPAPYITGKAWLAPAPEPECTLSSDHLVFMSLSRVKVKLVLAHELPDAHSAACDVLGIVVSGDRGHGSKAKEVLLGVKILVMSTSPAESVHMDYVRAELWLLGSLAGALPCPVLLGLMDSDTGSWELAALCLAKPTLGVQHPLLVVPQCPVSNKSNETRQIAADLDPQQLCSPSLVSCWPLLLFNPKLSSNSCPSSTLPTLPMHGAHNHCRLCSTAVKQLLNGLEHVLDLQSTSQAAFE</sequence>
<accession>A0AAD7AH79</accession>
<evidence type="ECO:0000313" key="1">
    <source>
        <dbReference type="EMBL" id="KAJ7357901.1"/>
    </source>
</evidence>
<organism evidence="1 2">
    <name type="scientific">Mycena albidolilacea</name>
    <dbReference type="NCBI Taxonomy" id="1033008"/>
    <lineage>
        <taxon>Eukaryota</taxon>
        <taxon>Fungi</taxon>
        <taxon>Dikarya</taxon>
        <taxon>Basidiomycota</taxon>
        <taxon>Agaricomycotina</taxon>
        <taxon>Agaricomycetes</taxon>
        <taxon>Agaricomycetidae</taxon>
        <taxon>Agaricales</taxon>
        <taxon>Marasmiineae</taxon>
        <taxon>Mycenaceae</taxon>
        <taxon>Mycena</taxon>
    </lineage>
</organism>
<dbReference type="AlphaFoldDB" id="A0AAD7AH79"/>
<dbReference type="EMBL" id="JARIHO010000007">
    <property type="protein sequence ID" value="KAJ7357901.1"/>
    <property type="molecule type" value="Genomic_DNA"/>
</dbReference>
<name>A0AAD7AH79_9AGAR</name>
<proteinExistence type="predicted"/>
<dbReference type="Proteomes" id="UP001218218">
    <property type="component" value="Unassembled WGS sequence"/>
</dbReference>
<gene>
    <name evidence="1" type="ORF">DFH08DRAFT_801781</name>
</gene>
<evidence type="ECO:0000313" key="2">
    <source>
        <dbReference type="Proteomes" id="UP001218218"/>
    </source>
</evidence>
<reference evidence="1" key="1">
    <citation type="submission" date="2023-03" db="EMBL/GenBank/DDBJ databases">
        <title>Massive genome expansion in bonnet fungi (Mycena s.s.) driven by repeated elements and novel gene families across ecological guilds.</title>
        <authorList>
            <consortium name="Lawrence Berkeley National Laboratory"/>
            <person name="Harder C.B."/>
            <person name="Miyauchi S."/>
            <person name="Viragh M."/>
            <person name="Kuo A."/>
            <person name="Thoen E."/>
            <person name="Andreopoulos B."/>
            <person name="Lu D."/>
            <person name="Skrede I."/>
            <person name="Drula E."/>
            <person name="Henrissat B."/>
            <person name="Morin E."/>
            <person name="Kohler A."/>
            <person name="Barry K."/>
            <person name="LaButti K."/>
            <person name="Morin E."/>
            <person name="Salamov A."/>
            <person name="Lipzen A."/>
            <person name="Mereny Z."/>
            <person name="Hegedus B."/>
            <person name="Baldrian P."/>
            <person name="Stursova M."/>
            <person name="Weitz H."/>
            <person name="Taylor A."/>
            <person name="Grigoriev I.V."/>
            <person name="Nagy L.G."/>
            <person name="Martin F."/>
            <person name="Kauserud H."/>
        </authorList>
    </citation>
    <scope>NUCLEOTIDE SEQUENCE</scope>
    <source>
        <strain evidence="1">CBHHK002</strain>
    </source>
</reference>